<feature type="compositionally biased region" description="Basic and acidic residues" evidence="9">
    <location>
        <begin position="548"/>
        <end position="585"/>
    </location>
</feature>
<evidence type="ECO:0000256" key="1">
    <source>
        <dbReference type="ARBA" id="ARBA00004496"/>
    </source>
</evidence>
<dbReference type="PANTHER" id="PTHR43253:SF1">
    <property type="entry name" value="TRICORN PROTEASE HOMOLOG 2-RELATED"/>
    <property type="match status" value="1"/>
</dbReference>
<dbReference type="PANTHER" id="PTHR43253">
    <property type="entry name" value="TRICORN PROTEASE HOMOLOG 2-RELATED"/>
    <property type="match status" value="1"/>
</dbReference>
<dbReference type="RefSeq" id="WP_132127834.1">
    <property type="nucleotide sequence ID" value="NZ_CP042432.1"/>
</dbReference>
<dbReference type="Pfam" id="PF14684">
    <property type="entry name" value="Tricorn_C1"/>
    <property type="match status" value="1"/>
</dbReference>
<dbReference type="Pfam" id="PF14685">
    <property type="entry name" value="PDZ_Tricorn"/>
    <property type="match status" value="1"/>
</dbReference>
<gene>
    <name evidence="11" type="ORF">EDD80_101603</name>
</gene>
<evidence type="ECO:0000256" key="2">
    <source>
        <dbReference type="ARBA" id="ARBA00008524"/>
    </source>
</evidence>
<feature type="active site" description="Charge relay system" evidence="8">
    <location>
        <position position="1040"/>
    </location>
</feature>
<dbReference type="AlphaFoldDB" id="A0A4V6NZ59"/>
<evidence type="ECO:0000256" key="8">
    <source>
        <dbReference type="PIRSR" id="PIRSR036421-1"/>
    </source>
</evidence>
<comment type="function">
    <text evidence="7">Degrades oligopeptides.</text>
</comment>
<dbReference type="SUPFAM" id="SSF52096">
    <property type="entry name" value="ClpP/crotonase"/>
    <property type="match status" value="1"/>
</dbReference>
<keyword evidence="3 7" id="KW-0963">Cytoplasm</keyword>
<evidence type="ECO:0000256" key="9">
    <source>
        <dbReference type="SAM" id="MobiDB-lite"/>
    </source>
</evidence>
<protein>
    <recommendedName>
        <fullName evidence="7">Tricorn protease homolog</fullName>
        <ecNumber evidence="7">3.4.21.-</ecNumber>
    </recommendedName>
</protein>
<dbReference type="InterPro" id="IPR028204">
    <property type="entry name" value="Tricorn_C1"/>
</dbReference>
<dbReference type="Pfam" id="PF26549">
    <property type="entry name" value="Tricorn_N"/>
    <property type="match status" value="1"/>
</dbReference>
<keyword evidence="5 7" id="KW-0378">Hydrolase</keyword>
<dbReference type="Proteomes" id="UP000295807">
    <property type="component" value="Unassembled WGS sequence"/>
</dbReference>
<dbReference type="InterPro" id="IPR036034">
    <property type="entry name" value="PDZ_sf"/>
</dbReference>
<dbReference type="Gene3D" id="3.90.226.10">
    <property type="entry name" value="2-enoyl-CoA Hydratase, Chain A, domain 1"/>
    <property type="match status" value="1"/>
</dbReference>
<comment type="subcellular location">
    <subcellularLocation>
        <location evidence="1 7">Cytoplasm</location>
    </subcellularLocation>
</comment>
<dbReference type="OrthoDB" id="9815657at2"/>
<feature type="region of interest" description="Disordered" evidence="9">
    <location>
        <begin position="538"/>
        <end position="585"/>
    </location>
</feature>
<feature type="active site" description="Nucleophile" evidence="8">
    <location>
        <position position="982"/>
    </location>
</feature>
<dbReference type="SUPFAM" id="SSF82171">
    <property type="entry name" value="DPP6 N-terminal domain-like"/>
    <property type="match status" value="1"/>
</dbReference>
<evidence type="ECO:0000256" key="7">
    <source>
        <dbReference type="PIRNR" id="PIRNR036421"/>
    </source>
</evidence>
<dbReference type="PIRSF" id="PIRSF036421">
    <property type="entry name" value="Tricorn_protease"/>
    <property type="match status" value="1"/>
</dbReference>
<feature type="domain" description="Tail specific protease" evidence="10">
    <location>
        <begin position="861"/>
        <end position="1051"/>
    </location>
</feature>
<organism evidence="11 12">
    <name type="scientific">Anseongella ginsenosidimutans</name>
    <dbReference type="NCBI Taxonomy" id="496056"/>
    <lineage>
        <taxon>Bacteria</taxon>
        <taxon>Pseudomonadati</taxon>
        <taxon>Bacteroidota</taxon>
        <taxon>Sphingobacteriia</taxon>
        <taxon>Sphingobacteriales</taxon>
        <taxon>Sphingobacteriaceae</taxon>
        <taxon>Anseongella</taxon>
    </lineage>
</organism>
<dbReference type="GO" id="GO:0005737">
    <property type="term" value="C:cytoplasm"/>
    <property type="evidence" value="ECO:0007669"/>
    <property type="project" value="UniProtKB-SubCell"/>
</dbReference>
<dbReference type="EMBL" id="SMAD01000001">
    <property type="protein sequence ID" value="TCS90403.1"/>
    <property type="molecule type" value="Genomic_DNA"/>
</dbReference>
<evidence type="ECO:0000256" key="6">
    <source>
        <dbReference type="ARBA" id="ARBA00022825"/>
    </source>
</evidence>
<comment type="similarity">
    <text evidence="2 7">Belongs to the peptidase S41B family.</text>
</comment>
<name>A0A4V6NZ59_9SPHI</name>
<keyword evidence="12" id="KW-1185">Reference proteome</keyword>
<keyword evidence="6 7" id="KW-0720">Serine protease</keyword>
<dbReference type="InterPro" id="IPR029414">
    <property type="entry name" value="Tricorn_PDZ"/>
</dbReference>
<dbReference type="SMART" id="SM00245">
    <property type="entry name" value="TSPc"/>
    <property type="match status" value="1"/>
</dbReference>
<dbReference type="InterPro" id="IPR005151">
    <property type="entry name" value="Tail-specific_protease"/>
</dbReference>
<evidence type="ECO:0000313" key="11">
    <source>
        <dbReference type="EMBL" id="TCS90403.1"/>
    </source>
</evidence>
<proteinExistence type="inferred from homology"/>
<sequence length="1092" mass="122620">MLSFLQRIILVFLLIGGTTAFAQKRIYRYPDVSGDKIVFSFADNLWLVNKTGGQAVRISSPAGPELFPRFSPDGKTLAFSANYDGNMDIYTIDVNGGVPRRITHHGMSEIVQDWYPDGEHLFFASSMHSGKQRFNQFYKIKATGSLPEQLPITIAEFGSLSPDGQKMAYTYKSRVFRTWKRYRGGWSADIYVFDLQSREAENITSNDANDELPMWHGSSIYYISDKGPEKRYNIWKYDTNTREHSQLTNFKDFDVHFPAIGPEELVFEAAGSIYLLDLATAEYKEVNISIVDDMESVKPRLVNVQDYLADVSISPDGQRVLAGARGEIFSLPAEKGVTIDLSRSSGTAERYPAWSPDGKNIAWWSDKSGEYELYLYNQVSGETKKVSNLGEGYRYHIYWSPDSKKVAFVDQTMQINVLDISSGKVTPAGKGRWMYQGSLDNFSVSWSPDSRWLTYSNGLDNRQQAIFLFDTRQSEIHQVTSGFYSDDSPVFSPDGKYLYFTTNRRFKPLYSNFDNSWIYTNSTQIGLIPLADTTASPLLPENDTVTVKTDEDEKKGDKKKEEDKDNKKGDKGEEGKKDEEGKDRTIIDLEGMENRVVILPVDAGNIGDLAAVEGKVIYMRYPNSGSEEDDAALYYFDLEEEKEVRIIGEVSFFQLSADGKKILTGKWQRMGVIDMGSGKSLDKTVPLSDMQMRLVPREEWQQVFTDAWRIERDFFYDPSMHGVDWEGLRKHYGQLIANACTRTDVNYIIGELIGELNASHTYRGGGDLESTAHVSVGYLGIDWAFENGAYRVKEIIRAAPWDTEVRSPLDIPGVKVEVGDYILAVNGVPLTTYSDPWGAFAGLAGETVELTVNSKPEEKGARKVYVETLRSETRLRNLAWIEKNRKYVEEASGGKIGYVYVPSTATDGQEELVRMFYAQTDKPGMIIDERFNNGGQIPDRFIELLNRPALAYWDVRDGKNWSWPPVAHFGPKAMLINGWSGSGGDAFPDYFRKAGLGPLIGTRTWGGLIGITGAPSLIDGGGVTAPTFRMYNPDGTWFAEGHGIEPDIEVNEDPTDLANGIDPQLKKAVEVVLEELKTAKPSYIAPPQPEKR</sequence>
<dbReference type="GO" id="GO:0006508">
    <property type="term" value="P:proteolysis"/>
    <property type="evidence" value="ECO:0007669"/>
    <property type="project" value="UniProtKB-UniRule"/>
</dbReference>
<dbReference type="InterPro" id="IPR012393">
    <property type="entry name" value="Tricorn_protease"/>
</dbReference>
<dbReference type="Gene3D" id="2.120.10.60">
    <property type="entry name" value="Tricorn protease N-terminal domain"/>
    <property type="match status" value="1"/>
</dbReference>
<evidence type="ECO:0000259" key="10">
    <source>
        <dbReference type="SMART" id="SM00245"/>
    </source>
</evidence>
<evidence type="ECO:0000256" key="4">
    <source>
        <dbReference type="ARBA" id="ARBA00022670"/>
    </source>
</evidence>
<reference evidence="11 12" key="1">
    <citation type="submission" date="2019-03" db="EMBL/GenBank/DDBJ databases">
        <title>Genomic Encyclopedia of Type Strains, Phase IV (KMG-IV): sequencing the most valuable type-strain genomes for metagenomic binning, comparative biology and taxonomic classification.</title>
        <authorList>
            <person name="Goeker M."/>
        </authorList>
    </citation>
    <scope>NUCLEOTIDE SEQUENCE [LARGE SCALE GENOMIC DNA]</scope>
    <source>
        <strain evidence="11 12">DSM 21100</strain>
    </source>
</reference>
<dbReference type="SUPFAM" id="SSF69304">
    <property type="entry name" value="Tricorn protease N-terminal domain"/>
    <property type="match status" value="1"/>
</dbReference>
<feature type="active site" description="Charge relay system" evidence="8">
    <location>
        <position position="760"/>
    </location>
</feature>
<keyword evidence="4 7" id="KW-0645">Protease</keyword>
<comment type="caution">
    <text evidence="11">The sequence shown here is derived from an EMBL/GenBank/DDBJ whole genome shotgun (WGS) entry which is preliminary data.</text>
</comment>
<dbReference type="InterPro" id="IPR015943">
    <property type="entry name" value="WD40/YVTN_repeat-like_dom_sf"/>
</dbReference>
<dbReference type="Gene3D" id="2.30.42.10">
    <property type="match status" value="1"/>
</dbReference>
<dbReference type="Pfam" id="PF26550">
    <property type="entry name" value="Tricorn_2nd"/>
    <property type="match status" value="1"/>
</dbReference>
<dbReference type="CDD" id="cd07562">
    <property type="entry name" value="Peptidase_S41_TRI"/>
    <property type="match status" value="1"/>
</dbReference>
<dbReference type="GO" id="GO:0008236">
    <property type="term" value="F:serine-type peptidase activity"/>
    <property type="evidence" value="ECO:0007669"/>
    <property type="project" value="UniProtKB-UniRule"/>
</dbReference>
<evidence type="ECO:0000256" key="3">
    <source>
        <dbReference type="ARBA" id="ARBA00022490"/>
    </source>
</evidence>
<evidence type="ECO:0000313" key="12">
    <source>
        <dbReference type="Proteomes" id="UP000295807"/>
    </source>
</evidence>
<accession>A0A4V6NZ59</accession>
<dbReference type="EC" id="3.4.21.-" evidence="7"/>
<dbReference type="Pfam" id="PF03572">
    <property type="entry name" value="Peptidase_S41"/>
    <property type="match status" value="1"/>
</dbReference>
<dbReference type="SUPFAM" id="SSF50156">
    <property type="entry name" value="PDZ domain-like"/>
    <property type="match status" value="1"/>
</dbReference>
<dbReference type="Gene3D" id="2.130.10.10">
    <property type="entry name" value="YVTN repeat-like/Quinoprotein amine dehydrogenase"/>
    <property type="match status" value="1"/>
</dbReference>
<dbReference type="InterPro" id="IPR029045">
    <property type="entry name" value="ClpP/crotonase-like_dom_sf"/>
</dbReference>
<dbReference type="Gene3D" id="3.30.750.44">
    <property type="match status" value="1"/>
</dbReference>
<evidence type="ECO:0000256" key="5">
    <source>
        <dbReference type="ARBA" id="ARBA00022801"/>
    </source>
</evidence>